<feature type="active site" evidence="5">
    <location>
        <position position="361"/>
    </location>
</feature>
<dbReference type="InterPro" id="IPR034164">
    <property type="entry name" value="Pepsin-like_dom"/>
</dbReference>
<dbReference type="GO" id="GO:0006508">
    <property type="term" value="P:proteolysis"/>
    <property type="evidence" value="ECO:0007669"/>
    <property type="project" value="UniProtKB-KW"/>
</dbReference>
<feature type="active site" evidence="5">
    <location>
        <position position="173"/>
    </location>
</feature>
<comment type="caution">
    <text evidence="10">The sequence shown here is derived from an EMBL/GenBank/DDBJ whole genome shotgun (WGS) entry which is preliminary data.</text>
</comment>
<gene>
    <name evidence="10" type="ORF">Clacol_000004</name>
</gene>
<evidence type="ECO:0000256" key="4">
    <source>
        <dbReference type="ARBA" id="ARBA00022801"/>
    </source>
</evidence>
<evidence type="ECO:0000313" key="10">
    <source>
        <dbReference type="EMBL" id="GJJ05817.1"/>
    </source>
</evidence>
<keyword evidence="2 7" id="KW-0645">Protease</keyword>
<dbReference type="InterPro" id="IPR001969">
    <property type="entry name" value="Aspartic_peptidase_AS"/>
</dbReference>
<feature type="disulfide bond" evidence="6">
    <location>
        <begin position="186"/>
        <end position="194"/>
    </location>
</feature>
<reference evidence="10" key="1">
    <citation type="submission" date="2021-10" db="EMBL/GenBank/DDBJ databases">
        <title>De novo Genome Assembly of Clathrus columnatus (Basidiomycota, Fungi) Using Illumina and Nanopore Sequence Data.</title>
        <authorList>
            <person name="Ogiso-Tanaka E."/>
            <person name="Itagaki H."/>
            <person name="Hosoya T."/>
            <person name="Hosaka K."/>
        </authorList>
    </citation>
    <scope>NUCLEOTIDE SEQUENCE</scope>
    <source>
        <strain evidence="10">MO-923</strain>
    </source>
</reference>
<organism evidence="10 11">
    <name type="scientific">Clathrus columnatus</name>
    <dbReference type="NCBI Taxonomy" id="1419009"/>
    <lineage>
        <taxon>Eukaryota</taxon>
        <taxon>Fungi</taxon>
        <taxon>Dikarya</taxon>
        <taxon>Basidiomycota</taxon>
        <taxon>Agaricomycotina</taxon>
        <taxon>Agaricomycetes</taxon>
        <taxon>Phallomycetidae</taxon>
        <taxon>Phallales</taxon>
        <taxon>Clathraceae</taxon>
        <taxon>Clathrus</taxon>
    </lineage>
</organism>
<proteinExistence type="inferred from homology"/>
<evidence type="ECO:0000256" key="5">
    <source>
        <dbReference type="PIRSR" id="PIRSR601461-1"/>
    </source>
</evidence>
<dbReference type="PROSITE" id="PS00141">
    <property type="entry name" value="ASP_PROTEASE"/>
    <property type="match status" value="1"/>
</dbReference>
<accession>A0AAV4ZXW3</accession>
<dbReference type="InterPro" id="IPR033121">
    <property type="entry name" value="PEPTIDASE_A1"/>
</dbReference>
<keyword evidence="6" id="KW-1015">Disulfide bond</keyword>
<evidence type="ECO:0000313" key="11">
    <source>
        <dbReference type="Proteomes" id="UP001050691"/>
    </source>
</evidence>
<dbReference type="Proteomes" id="UP001050691">
    <property type="component" value="Unassembled WGS sequence"/>
</dbReference>
<evidence type="ECO:0000259" key="9">
    <source>
        <dbReference type="PROSITE" id="PS51767"/>
    </source>
</evidence>
<dbReference type="SUPFAM" id="SSF50630">
    <property type="entry name" value="Acid proteases"/>
    <property type="match status" value="1"/>
</dbReference>
<comment type="similarity">
    <text evidence="1 7">Belongs to the peptidase A1 family.</text>
</comment>
<dbReference type="PANTHER" id="PTHR47966:SF75">
    <property type="entry name" value="ENDOPEPTIDASE (CTSD), PUTATIVE (AFU_ORTHOLOGUE AFUA_4G07040)-RELATED"/>
    <property type="match status" value="1"/>
</dbReference>
<dbReference type="CDD" id="cd05471">
    <property type="entry name" value="pepsin_like"/>
    <property type="match status" value="1"/>
</dbReference>
<dbReference type="Gene3D" id="2.40.70.10">
    <property type="entry name" value="Acid Proteases"/>
    <property type="match status" value="2"/>
</dbReference>
<dbReference type="Pfam" id="PF00026">
    <property type="entry name" value="Asp"/>
    <property type="match status" value="1"/>
</dbReference>
<feature type="domain" description="Peptidase A1" evidence="9">
    <location>
        <begin position="155"/>
        <end position="469"/>
    </location>
</feature>
<dbReference type="InterPro" id="IPR021109">
    <property type="entry name" value="Peptidase_aspartic_dom_sf"/>
</dbReference>
<feature type="disulfide bond" evidence="6">
    <location>
        <begin position="395"/>
        <end position="431"/>
    </location>
</feature>
<evidence type="ECO:0000256" key="6">
    <source>
        <dbReference type="PIRSR" id="PIRSR601461-2"/>
    </source>
</evidence>
<evidence type="ECO:0000256" key="1">
    <source>
        <dbReference type="ARBA" id="ARBA00007447"/>
    </source>
</evidence>
<dbReference type="EMBL" id="BPWL01000001">
    <property type="protein sequence ID" value="GJJ05817.1"/>
    <property type="molecule type" value="Genomic_DNA"/>
</dbReference>
<dbReference type="PANTHER" id="PTHR47966">
    <property type="entry name" value="BETA-SITE APP-CLEAVING ENZYME, ISOFORM A-RELATED"/>
    <property type="match status" value="1"/>
</dbReference>
<keyword evidence="4 7" id="KW-0378">Hydrolase</keyword>
<evidence type="ECO:0000256" key="2">
    <source>
        <dbReference type="ARBA" id="ARBA00022670"/>
    </source>
</evidence>
<dbReference type="AlphaFoldDB" id="A0AAV4ZXW3"/>
<dbReference type="PRINTS" id="PR00792">
    <property type="entry name" value="PEPSIN"/>
</dbReference>
<feature type="signal peptide" evidence="8">
    <location>
        <begin position="1"/>
        <end position="22"/>
    </location>
</feature>
<sequence>MRLAGSFLWLLTTVLLGRFVSAAPTTKPKPRTLTMPIRSLHRSVDTTADPVTIYQQSIRKAQSRYQRIAQTISAKQQTDINRRYNTPVEALATFKANAQSDPNQLDVVSPVNDSANAGVSPLDIQAAISGGITPPTGPIAANSIGLGIVGPDTGYIGIVEIGTPPRQFQILMDSGSADFWVGSETCQVEGGGGCGNHQFLGSQSSSSFVASQQPFNVTYGTGNVVGNLVEDNVVLAGLSLPSHPFGVANVESSNFAQASFDGLMGLAQSGLSQQKLPTPVESLAAAGVIDQAIVAYKISRLADEKNDGEITFGGLDPTKFQSDTLVQLPNVNQQGFWEIQLDAVSVNDQNLGFVNQTAILDTGTTLFVAPPDVVNAIHAQIPGAVPSSGGFTVPCTTNASVALTIGNSSFAIDPHDIAFLPVNPNEPAGACTSGIVSSGTQSNRWLVGDVFLKNAYFATHVNDNLILLAQLS</sequence>
<evidence type="ECO:0000256" key="7">
    <source>
        <dbReference type="RuleBase" id="RU000454"/>
    </source>
</evidence>
<dbReference type="GO" id="GO:0004190">
    <property type="term" value="F:aspartic-type endopeptidase activity"/>
    <property type="evidence" value="ECO:0007669"/>
    <property type="project" value="UniProtKB-KW"/>
</dbReference>
<evidence type="ECO:0000256" key="8">
    <source>
        <dbReference type="SAM" id="SignalP"/>
    </source>
</evidence>
<keyword evidence="3 7" id="KW-0064">Aspartyl protease</keyword>
<dbReference type="FunFam" id="2.40.70.10:FF:000115">
    <property type="entry name" value="Lysosomal aspartic protease"/>
    <property type="match status" value="1"/>
</dbReference>
<feature type="chain" id="PRO_5043921300" description="Peptidase A1 domain-containing protein" evidence="8">
    <location>
        <begin position="23"/>
        <end position="472"/>
    </location>
</feature>
<evidence type="ECO:0000256" key="3">
    <source>
        <dbReference type="ARBA" id="ARBA00022750"/>
    </source>
</evidence>
<dbReference type="PROSITE" id="PS51767">
    <property type="entry name" value="PEPTIDASE_A1"/>
    <property type="match status" value="1"/>
</dbReference>
<name>A0AAV4ZXW3_9AGAM</name>
<protein>
    <recommendedName>
        <fullName evidence="9">Peptidase A1 domain-containing protein</fullName>
    </recommendedName>
</protein>
<keyword evidence="11" id="KW-1185">Reference proteome</keyword>
<keyword evidence="8" id="KW-0732">Signal</keyword>
<dbReference type="InterPro" id="IPR001461">
    <property type="entry name" value="Aspartic_peptidase_A1"/>
</dbReference>